<comment type="caution">
    <text evidence="3">The sequence shown here is derived from an EMBL/GenBank/DDBJ whole genome shotgun (WGS) entry which is preliminary data.</text>
</comment>
<name>A0A103Z877_BURCE</name>
<dbReference type="InterPro" id="IPR007712">
    <property type="entry name" value="RelE/ParE_toxin"/>
</dbReference>
<dbReference type="PANTHER" id="PTHR33755:SF7">
    <property type="entry name" value="TOXIN MODULE OF TOXIN-ANTITOXIN SYSTEM RELE_STBE FAMILY"/>
    <property type="match status" value="1"/>
</dbReference>
<comment type="similarity">
    <text evidence="1">Belongs to the RelE toxin family.</text>
</comment>
<gene>
    <name evidence="3" type="ORF">WS90_28800</name>
</gene>
<dbReference type="Proteomes" id="UP000069001">
    <property type="component" value="Unassembled WGS sequence"/>
</dbReference>
<dbReference type="Pfam" id="PF05016">
    <property type="entry name" value="ParE_toxin"/>
    <property type="match status" value="1"/>
</dbReference>
<protein>
    <submittedName>
        <fullName evidence="3">Plasmid stabilization protein</fullName>
    </submittedName>
</protein>
<dbReference type="PANTHER" id="PTHR33755">
    <property type="entry name" value="TOXIN PARE1-RELATED"/>
    <property type="match status" value="1"/>
</dbReference>
<evidence type="ECO:0000313" key="3">
    <source>
        <dbReference type="EMBL" id="KVK75118.1"/>
    </source>
</evidence>
<keyword evidence="2" id="KW-1277">Toxin-antitoxin system</keyword>
<dbReference type="RefSeq" id="WP_059732139.1">
    <property type="nucleotide sequence ID" value="NZ_LOYH01000092.1"/>
</dbReference>
<evidence type="ECO:0000313" key="4">
    <source>
        <dbReference type="Proteomes" id="UP000069001"/>
    </source>
</evidence>
<dbReference type="Gene3D" id="3.30.2310.20">
    <property type="entry name" value="RelE-like"/>
    <property type="match status" value="1"/>
</dbReference>
<sequence length="99" mass="11594">MIYRVRYTRAAREDLVRMYRYLLERDIDAAARAADAIEQGVAMLRMFPFTCRKIDDGNSFLRELIVSFGTSGYVLLFEIEAAEQVTILAVRHQREDDYH</sequence>
<evidence type="ECO:0000256" key="2">
    <source>
        <dbReference type="ARBA" id="ARBA00022649"/>
    </source>
</evidence>
<proteinExistence type="inferred from homology"/>
<evidence type="ECO:0000256" key="1">
    <source>
        <dbReference type="ARBA" id="ARBA00006226"/>
    </source>
</evidence>
<reference evidence="3 4" key="1">
    <citation type="submission" date="2015-11" db="EMBL/GenBank/DDBJ databases">
        <title>Expanding the genomic diversity of Burkholderia species for the development of highly accurate diagnostics.</title>
        <authorList>
            <person name="Sahl J."/>
            <person name="Keim P."/>
            <person name="Wagner D."/>
        </authorList>
    </citation>
    <scope>NUCLEOTIDE SEQUENCE [LARGE SCALE GENOMIC DNA]</scope>
    <source>
        <strain evidence="3 4">MSMB1302</strain>
    </source>
</reference>
<dbReference type="InterPro" id="IPR035093">
    <property type="entry name" value="RelE/ParE_toxin_dom_sf"/>
</dbReference>
<dbReference type="InterPro" id="IPR051803">
    <property type="entry name" value="TA_system_RelE-like_toxin"/>
</dbReference>
<accession>A0A103Z877</accession>
<dbReference type="AlphaFoldDB" id="A0A103Z877"/>
<organism evidence="3 4">
    <name type="scientific">Burkholderia cepacia</name>
    <name type="common">Pseudomonas cepacia</name>
    <dbReference type="NCBI Taxonomy" id="292"/>
    <lineage>
        <taxon>Bacteria</taxon>
        <taxon>Pseudomonadati</taxon>
        <taxon>Pseudomonadota</taxon>
        <taxon>Betaproteobacteria</taxon>
        <taxon>Burkholderiales</taxon>
        <taxon>Burkholderiaceae</taxon>
        <taxon>Burkholderia</taxon>
        <taxon>Burkholderia cepacia complex</taxon>
    </lineage>
</organism>
<dbReference type="EMBL" id="LOYH01000092">
    <property type="protein sequence ID" value="KVK75118.1"/>
    <property type="molecule type" value="Genomic_DNA"/>
</dbReference>